<keyword evidence="1" id="KW-0548">Nucleotidyltransferase</keyword>
<protein>
    <submittedName>
        <fullName evidence="1">RNA-directed DNA polymerase, eukaryota, reverse transcriptase zinc-binding domain protein</fullName>
    </submittedName>
</protein>
<organism evidence="1">
    <name type="scientific">Tanacetum cinerariifolium</name>
    <name type="common">Dalmatian daisy</name>
    <name type="synonym">Chrysanthemum cinerariifolium</name>
    <dbReference type="NCBI Taxonomy" id="118510"/>
    <lineage>
        <taxon>Eukaryota</taxon>
        <taxon>Viridiplantae</taxon>
        <taxon>Streptophyta</taxon>
        <taxon>Embryophyta</taxon>
        <taxon>Tracheophyta</taxon>
        <taxon>Spermatophyta</taxon>
        <taxon>Magnoliopsida</taxon>
        <taxon>eudicotyledons</taxon>
        <taxon>Gunneridae</taxon>
        <taxon>Pentapetalae</taxon>
        <taxon>asterids</taxon>
        <taxon>campanulids</taxon>
        <taxon>Asterales</taxon>
        <taxon>Asteraceae</taxon>
        <taxon>Asteroideae</taxon>
        <taxon>Anthemideae</taxon>
        <taxon>Anthemidinae</taxon>
        <taxon>Tanacetum</taxon>
    </lineage>
</organism>
<dbReference type="GO" id="GO:0003964">
    <property type="term" value="F:RNA-directed DNA polymerase activity"/>
    <property type="evidence" value="ECO:0007669"/>
    <property type="project" value="UniProtKB-KW"/>
</dbReference>
<dbReference type="AlphaFoldDB" id="A0A6L2P679"/>
<dbReference type="PANTHER" id="PTHR33116">
    <property type="entry name" value="REVERSE TRANSCRIPTASE ZINC-BINDING DOMAIN-CONTAINING PROTEIN-RELATED-RELATED"/>
    <property type="match status" value="1"/>
</dbReference>
<name>A0A6L2P679_TANCI</name>
<proteinExistence type="predicted"/>
<sequence>MMAEEGGCGAINNRQRWWRDESSGGGDKWATVEVVVSRSDVVVAANLAYWTENETGRQTLKKIYDVIITSEWNARELENIIRVLHIFYLASGLKINIHNSNIYGVGVNDEDVSSMAHNVGCISHALPFTYLGLPIGSNINFIANWKMVIDRFQSRLSS</sequence>
<comment type="caution">
    <text evidence="1">The sequence shown here is derived from an EMBL/GenBank/DDBJ whole genome shotgun (WGS) entry which is preliminary data.</text>
</comment>
<dbReference type="PANTHER" id="PTHR33116:SF78">
    <property type="entry name" value="OS12G0587133 PROTEIN"/>
    <property type="match status" value="1"/>
</dbReference>
<keyword evidence="1" id="KW-0808">Transferase</keyword>
<gene>
    <name evidence="1" type="ORF">Tci_064342</name>
</gene>
<keyword evidence="1" id="KW-0695">RNA-directed DNA polymerase</keyword>
<evidence type="ECO:0000313" key="1">
    <source>
        <dbReference type="EMBL" id="GEU92364.1"/>
    </source>
</evidence>
<accession>A0A6L2P679</accession>
<reference evidence="1" key="1">
    <citation type="journal article" date="2019" name="Sci. Rep.">
        <title>Draft genome of Tanacetum cinerariifolium, the natural source of mosquito coil.</title>
        <authorList>
            <person name="Yamashiro T."/>
            <person name="Shiraishi A."/>
            <person name="Satake H."/>
            <person name="Nakayama K."/>
        </authorList>
    </citation>
    <scope>NUCLEOTIDE SEQUENCE</scope>
</reference>
<dbReference type="EMBL" id="BKCJ010010612">
    <property type="protein sequence ID" value="GEU92364.1"/>
    <property type="molecule type" value="Genomic_DNA"/>
</dbReference>